<dbReference type="Pfam" id="PF03572">
    <property type="entry name" value="Peptidase_S41"/>
    <property type="match status" value="1"/>
</dbReference>
<dbReference type="GO" id="GO:0006508">
    <property type="term" value="P:proteolysis"/>
    <property type="evidence" value="ECO:0007669"/>
    <property type="project" value="InterPro"/>
</dbReference>
<reference evidence="2 3" key="1">
    <citation type="submission" date="2020-03" db="EMBL/GenBank/DDBJ databases">
        <title>Isolation and identification of active actinomycetes.</title>
        <authorList>
            <person name="Sun X."/>
        </authorList>
    </citation>
    <scope>NUCLEOTIDE SEQUENCE [LARGE SCALE GENOMIC DNA]</scope>
    <source>
        <strain evidence="2 3">NEAU-D13</strain>
    </source>
</reference>
<dbReference type="InterPro" id="IPR005151">
    <property type="entry name" value="Tail-specific_protease"/>
</dbReference>
<dbReference type="GO" id="GO:0008236">
    <property type="term" value="F:serine-type peptidase activity"/>
    <property type="evidence" value="ECO:0007669"/>
    <property type="project" value="InterPro"/>
</dbReference>
<accession>A0A7C9RXJ5</accession>
<evidence type="ECO:0000259" key="1">
    <source>
        <dbReference type="SMART" id="SM00245"/>
    </source>
</evidence>
<comment type="caution">
    <text evidence="2">The sequence shown here is derived from an EMBL/GenBank/DDBJ whole genome shotgun (WGS) entry which is preliminary data.</text>
</comment>
<dbReference type="CDD" id="cd07563">
    <property type="entry name" value="Peptidase_S41_IRBP"/>
    <property type="match status" value="1"/>
</dbReference>
<keyword evidence="3" id="KW-1185">Reference proteome</keyword>
<organism evidence="2 3">
    <name type="scientific">Lentzea alba</name>
    <dbReference type="NCBI Taxonomy" id="2714351"/>
    <lineage>
        <taxon>Bacteria</taxon>
        <taxon>Bacillati</taxon>
        <taxon>Actinomycetota</taxon>
        <taxon>Actinomycetes</taxon>
        <taxon>Pseudonocardiales</taxon>
        <taxon>Pseudonocardiaceae</taxon>
        <taxon>Lentzea</taxon>
    </lineage>
</organism>
<dbReference type="AlphaFoldDB" id="A0A7C9RXJ5"/>
<dbReference type="Proteomes" id="UP000481360">
    <property type="component" value="Unassembled WGS sequence"/>
</dbReference>
<dbReference type="Gene3D" id="3.30.750.44">
    <property type="match status" value="1"/>
</dbReference>
<dbReference type="SUPFAM" id="SSF52096">
    <property type="entry name" value="ClpP/crotonase"/>
    <property type="match status" value="1"/>
</dbReference>
<dbReference type="PANTHER" id="PTHR11261">
    <property type="entry name" value="INTERPHOTORECEPTOR RETINOID-BINDING PROTEIN"/>
    <property type="match status" value="1"/>
</dbReference>
<dbReference type="EMBL" id="JAAMPJ010000016">
    <property type="protein sequence ID" value="NGY65387.1"/>
    <property type="molecule type" value="Genomic_DNA"/>
</dbReference>
<dbReference type="Gene3D" id="3.90.226.10">
    <property type="entry name" value="2-enoyl-CoA Hydratase, Chain A, domain 1"/>
    <property type="match status" value="1"/>
</dbReference>
<dbReference type="Pfam" id="PF11918">
    <property type="entry name" value="Peptidase_S41_N"/>
    <property type="match status" value="1"/>
</dbReference>
<sequence>MHDRTLCAQAGQYLVQRVGQQRIDVVELPVGVHILYPRQKSAGGSPCVSYRVPVREPEIELLCSQLASYYVFPDTANEIANVLRTRLAEGAYADASDDEDFAARVTEDLQSVNGDKHLRLLYSETEIPETDQESVWDAVAYRKEAELDAFGIRKIERLEGNVGLLELSLLHDAEVATPAITAAMNLLAHTDALIIDLRKNGGGDPNTVALVCSYLFDEQVHLNDIYNRPDDSTQQYWTLPHVPGPKFGGTKPVYVLTSGRTFSGAEELSYNLQQNKRATLIGETTKGGANPGERYRVGPHLKSSVPNGRAINPISGTNWEGVGVVPHIEVPADKAFEVAYEKATSS</sequence>
<dbReference type="SMART" id="SM00245">
    <property type="entry name" value="TSPc"/>
    <property type="match status" value="1"/>
</dbReference>
<evidence type="ECO:0000313" key="2">
    <source>
        <dbReference type="EMBL" id="NGY65387.1"/>
    </source>
</evidence>
<proteinExistence type="predicted"/>
<name>A0A7C9RXJ5_9PSEU</name>
<evidence type="ECO:0000313" key="3">
    <source>
        <dbReference type="Proteomes" id="UP000481360"/>
    </source>
</evidence>
<dbReference type="InterPro" id="IPR029045">
    <property type="entry name" value="ClpP/crotonase-like_dom_sf"/>
</dbReference>
<gene>
    <name evidence="2" type="ORF">G7043_41490</name>
</gene>
<feature type="domain" description="Tail specific protease" evidence="1">
    <location>
        <begin position="133"/>
        <end position="331"/>
    </location>
</feature>
<dbReference type="PANTHER" id="PTHR11261:SF3">
    <property type="entry name" value="RETINOL-BINDING PROTEIN 3"/>
    <property type="match status" value="1"/>
</dbReference>
<protein>
    <submittedName>
        <fullName evidence="2">S41 family peptidase</fullName>
    </submittedName>
</protein>